<dbReference type="AlphaFoldDB" id="M6Q2V0"/>
<comment type="caution">
    <text evidence="1">The sequence shown here is derived from an EMBL/GenBank/DDBJ whole genome shotgun (WGS) entry which is preliminary data.</text>
</comment>
<sequence length="68" mass="8469">MDLIVVLVREYSRKFIWRFHSDNRPYKNIKRKEKTYRIQTKNGDFIKENSPDKNKKREGQIRFAYLNF</sequence>
<accession>M6Q2V0</accession>
<proteinExistence type="predicted"/>
<gene>
    <name evidence="1" type="ORF">LEP1GSC108_3385</name>
</gene>
<protein>
    <submittedName>
        <fullName evidence="1">Uncharacterized protein</fullName>
    </submittedName>
</protein>
<evidence type="ECO:0000313" key="1">
    <source>
        <dbReference type="EMBL" id="EMN89891.1"/>
    </source>
</evidence>
<reference evidence="1 2" key="1">
    <citation type="submission" date="2013-01" db="EMBL/GenBank/DDBJ databases">
        <authorList>
            <person name="Harkins D.M."/>
            <person name="Durkin A.S."/>
            <person name="Brinkac L.M."/>
            <person name="Haft D.H."/>
            <person name="Selengut J.D."/>
            <person name="Sanka R."/>
            <person name="DePew J."/>
            <person name="Purushe J."/>
            <person name="Chanthongthip A."/>
            <person name="Lattana O."/>
            <person name="Phetsouvanh R."/>
            <person name="Newton P.N."/>
            <person name="Vinetz J.M."/>
            <person name="Sutton G.G."/>
            <person name="Nierman W.C."/>
            <person name="Fouts D.E."/>
        </authorList>
    </citation>
    <scope>NUCLEOTIDE SEQUENCE [LARGE SCALE GENOMIC DNA]</scope>
    <source>
        <strain evidence="1 2">UI 13098</strain>
    </source>
</reference>
<evidence type="ECO:0000313" key="2">
    <source>
        <dbReference type="Proteomes" id="UP000012118"/>
    </source>
</evidence>
<dbReference type="Proteomes" id="UP000012118">
    <property type="component" value="Unassembled WGS sequence"/>
</dbReference>
<name>M6Q2V0_9LEPT</name>
<dbReference type="EMBL" id="AHNU02000048">
    <property type="protein sequence ID" value="EMN89891.1"/>
    <property type="molecule type" value="Genomic_DNA"/>
</dbReference>
<keyword evidence="2" id="KW-1185">Reference proteome</keyword>
<organism evidence="1 2">
    <name type="scientific">Leptospira weilii str. UI 13098</name>
    <dbReference type="NCBI Taxonomy" id="1088542"/>
    <lineage>
        <taxon>Bacteria</taxon>
        <taxon>Pseudomonadati</taxon>
        <taxon>Spirochaetota</taxon>
        <taxon>Spirochaetia</taxon>
        <taxon>Leptospirales</taxon>
        <taxon>Leptospiraceae</taxon>
        <taxon>Leptospira</taxon>
    </lineage>
</organism>